<dbReference type="GO" id="GO:0015031">
    <property type="term" value="P:protein transport"/>
    <property type="evidence" value="ECO:0007669"/>
    <property type="project" value="UniProtKB-KW"/>
</dbReference>
<evidence type="ECO:0000256" key="5">
    <source>
        <dbReference type="ARBA" id="ARBA00022927"/>
    </source>
</evidence>
<dbReference type="Pfam" id="PF06419">
    <property type="entry name" value="COG6_N"/>
    <property type="match status" value="1"/>
</dbReference>
<keyword evidence="6 9" id="KW-0333">Golgi apparatus</keyword>
<dbReference type="EMBL" id="JAQMWT010000317">
    <property type="protein sequence ID" value="KAJ8605156.1"/>
    <property type="molecule type" value="Genomic_DNA"/>
</dbReference>
<evidence type="ECO:0000256" key="10">
    <source>
        <dbReference type="SAM" id="MobiDB-lite"/>
    </source>
</evidence>
<evidence type="ECO:0000256" key="2">
    <source>
        <dbReference type="ARBA" id="ARBA00011023"/>
    </source>
</evidence>
<evidence type="ECO:0000313" key="14">
    <source>
        <dbReference type="Proteomes" id="UP001230188"/>
    </source>
</evidence>
<keyword evidence="4 9" id="KW-0813">Transport</keyword>
<keyword evidence="14" id="KW-1185">Reference proteome</keyword>
<feature type="region of interest" description="Disordered" evidence="10">
    <location>
        <begin position="473"/>
        <end position="493"/>
    </location>
</feature>
<dbReference type="GO" id="GO:0000139">
    <property type="term" value="C:Golgi membrane"/>
    <property type="evidence" value="ECO:0007669"/>
    <property type="project" value="UniProtKB-SubCell"/>
</dbReference>
<dbReference type="AlphaFoldDB" id="A0AAD7UG02"/>
<evidence type="ECO:0000256" key="1">
    <source>
        <dbReference type="ARBA" id="ARBA00004395"/>
    </source>
</evidence>
<proteinExistence type="inferred from homology"/>
<accession>A0AAD7UG02</accession>
<comment type="function">
    <text evidence="9">Required for normal Golgi function.</text>
</comment>
<evidence type="ECO:0000259" key="11">
    <source>
        <dbReference type="Pfam" id="PF06419"/>
    </source>
</evidence>
<dbReference type="GO" id="GO:0017119">
    <property type="term" value="C:Golgi transport complex"/>
    <property type="evidence" value="ECO:0007669"/>
    <property type="project" value="UniProtKB-UniRule"/>
</dbReference>
<comment type="subunit">
    <text evidence="9">Component of the conserved oligomeric Golgi complex.</text>
</comment>
<evidence type="ECO:0000256" key="9">
    <source>
        <dbReference type="RuleBase" id="RU365075"/>
    </source>
</evidence>
<organism evidence="13 14">
    <name type="scientific">Chrysophaeum taylorii</name>
    <dbReference type="NCBI Taxonomy" id="2483200"/>
    <lineage>
        <taxon>Eukaryota</taxon>
        <taxon>Sar</taxon>
        <taxon>Stramenopiles</taxon>
        <taxon>Ochrophyta</taxon>
        <taxon>Pelagophyceae</taxon>
        <taxon>Pelagomonadales</taxon>
        <taxon>Pelagomonadaceae</taxon>
        <taxon>Chrysophaeum</taxon>
    </lineage>
</organism>
<evidence type="ECO:0000256" key="7">
    <source>
        <dbReference type="ARBA" id="ARBA00023136"/>
    </source>
</evidence>
<comment type="caution">
    <text evidence="13">The sequence shown here is derived from an EMBL/GenBank/DDBJ whole genome shotgun (WGS) entry which is preliminary data.</text>
</comment>
<evidence type="ECO:0000256" key="6">
    <source>
        <dbReference type="ARBA" id="ARBA00023034"/>
    </source>
</evidence>
<dbReference type="PANTHER" id="PTHR21506">
    <property type="entry name" value="COMPONENT OF OLIGOMERIC GOLGI COMPLEX 6"/>
    <property type="match status" value="1"/>
</dbReference>
<sequence length="692" mass="74929">MAESMTTSQQQSHAMIERKVKRILEVRLDDPELLEALEVVGEFWTENTAENRRNLRSSLERRSVELAERFLVEFGPVKEALARVERRSAQLEAHVGKVSAEVRRCDDECRAAVALEEETNARLEEEARQQKEVAEFVALYKLEDSEVAALEKGEIDEAFFEALAKTRSAKEKCGEAATREILAGASAIELIETLSAQHEAAFGRLYEWTLEQLAGDDTIGALSRGAELVERAAGNERSPLALALRELGGVATFASDIEEAVIKGRAALLVSRFEATPRPGTAAFRNVADAVAWAHQAAATEAEVLEAAGCGAGLSRVTDALAEPLGKHVDAAVAKVKEDAVVLRRLSSVLEYYATVFAGALPDRLRACAAAARDACELRVARAVKTLDATSIGDFARRPTPDAPLGDETVYGGEKFKFERSASEAAISAVHLAVALLTVETDPPLVDSLVAAVVRKLERSTLAGRDFHKTGDFVGRDPVPQSRRRRKDYGEAADWTPSDSRLFVANTAAAASRAFWSLQRERPPAAAAVRTFDQIAAAALDDLAKHEASNILRRCKLAPILEHARRADLVDDVDVLGGRAANLPGLEPPALAAALRTFYSSLFSNPTPDLSALVDAQARATTRNSIATILARAHETVYALASDPLRGGYDDTSFLVHTPRQVSVLLDCDDDHHHHHRKDDLATPDGTPSLPS</sequence>
<keyword evidence="7 9" id="KW-0472">Membrane</keyword>
<evidence type="ECO:0000256" key="4">
    <source>
        <dbReference type="ARBA" id="ARBA00022448"/>
    </source>
</evidence>
<evidence type="ECO:0000313" key="13">
    <source>
        <dbReference type="EMBL" id="KAJ8605156.1"/>
    </source>
</evidence>
<dbReference type="Proteomes" id="UP001230188">
    <property type="component" value="Unassembled WGS sequence"/>
</dbReference>
<protein>
    <recommendedName>
        <fullName evidence="3 9">Conserved oligomeric Golgi complex subunit 6</fullName>
        <shortName evidence="9">COG complex subunit 6</shortName>
    </recommendedName>
    <alternativeName>
        <fullName evidence="8 9">Component of oligomeric Golgi complex 6</fullName>
    </alternativeName>
</protein>
<evidence type="ECO:0000259" key="12">
    <source>
        <dbReference type="Pfam" id="PF20653"/>
    </source>
</evidence>
<dbReference type="InterPro" id="IPR048368">
    <property type="entry name" value="COG6_N"/>
</dbReference>
<gene>
    <name evidence="13" type="ORF">CTAYLR_000341</name>
</gene>
<keyword evidence="5 9" id="KW-0653">Protein transport</keyword>
<evidence type="ECO:0000256" key="3">
    <source>
        <dbReference type="ARBA" id="ARBA00020973"/>
    </source>
</evidence>
<evidence type="ECO:0000256" key="8">
    <source>
        <dbReference type="ARBA" id="ARBA00031348"/>
    </source>
</evidence>
<dbReference type="InterPro" id="IPR048369">
    <property type="entry name" value="COG6_C"/>
</dbReference>
<dbReference type="InterPro" id="IPR010490">
    <property type="entry name" value="COG6"/>
</dbReference>
<feature type="domain" description="Conserved Oligomeric Golgi complex subunit 6 C-terminal" evidence="12">
    <location>
        <begin position="529"/>
        <end position="666"/>
    </location>
</feature>
<dbReference type="SMART" id="SM01087">
    <property type="entry name" value="COG6"/>
    <property type="match status" value="1"/>
</dbReference>
<comment type="subcellular location">
    <subcellularLocation>
        <location evidence="1 9">Golgi apparatus membrane</location>
        <topology evidence="1 9">Peripheral membrane protein</topology>
    </subcellularLocation>
</comment>
<dbReference type="GO" id="GO:0006891">
    <property type="term" value="P:intra-Golgi vesicle-mediated transport"/>
    <property type="evidence" value="ECO:0007669"/>
    <property type="project" value="UniProtKB-UniRule"/>
</dbReference>
<reference evidence="13" key="1">
    <citation type="submission" date="2023-01" db="EMBL/GenBank/DDBJ databases">
        <title>Metagenome sequencing of chrysophaentin producing Chrysophaeum taylorii.</title>
        <authorList>
            <person name="Davison J."/>
            <person name="Bewley C."/>
        </authorList>
    </citation>
    <scope>NUCLEOTIDE SEQUENCE</scope>
    <source>
        <strain evidence="13">NIES-1699</strain>
    </source>
</reference>
<feature type="region of interest" description="Disordered" evidence="10">
    <location>
        <begin position="673"/>
        <end position="692"/>
    </location>
</feature>
<feature type="domain" description="Conserved oligomeric complex COG6 N-terminal" evidence="11">
    <location>
        <begin position="42"/>
        <end position="152"/>
    </location>
</feature>
<dbReference type="Pfam" id="PF20653">
    <property type="entry name" value="COG6_C"/>
    <property type="match status" value="1"/>
</dbReference>
<comment type="similarity">
    <text evidence="2 9">Belongs to the COG6 family.</text>
</comment>
<dbReference type="PANTHER" id="PTHR21506:SF0">
    <property type="entry name" value="CONSERVED OLIGOMERIC GOLGI COMPLEX SUBUNIT 6"/>
    <property type="match status" value="1"/>
</dbReference>
<name>A0AAD7UG02_9STRA</name>